<keyword evidence="2" id="KW-1185">Reference proteome</keyword>
<reference evidence="1" key="1">
    <citation type="submission" date="2022-12" db="EMBL/GenBank/DDBJ databases">
        <title>Genome Sequence of Lasiodiplodia mahajangana.</title>
        <authorList>
            <person name="Buettner E."/>
        </authorList>
    </citation>
    <scope>NUCLEOTIDE SEQUENCE</scope>
    <source>
        <strain evidence="1">VT137</strain>
    </source>
</reference>
<dbReference type="Proteomes" id="UP001153332">
    <property type="component" value="Unassembled WGS sequence"/>
</dbReference>
<accession>A0ACC2JXU9</accession>
<evidence type="ECO:0000313" key="2">
    <source>
        <dbReference type="Proteomes" id="UP001153332"/>
    </source>
</evidence>
<protein>
    <submittedName>
        <fullName evidence="1">Uncharacterized protein</fullName>
    </submittedName>
</protein>
<name>A0ACC2JXU9_9PEZI</name>
<organism evidence="1 2">
    <name type="scientific">Lasiodiplodia mahajangana</name>
    <dbReference type="NCBI Taxonomy" id="1108764"/>
    <lineage>
        <taxon>Eukaryota</taxon>
        <taxon>Fungi</taxon>
        <taxon>Dikarya</taxon>
        <taxon>Ascomycota</taxon>
        <taxon>Pezizomycotina</taxon>
        <taxon>Dothideomycetes</taxon>
        <taxon>Dothideomycetes incertae sedis</taxon>
        <taxon>Botryosphaeriales</taxon>
        <taxon>Botryosphaeriaceae</taxon>
        <taxon>Lasiodiplodia</taxon>
    </lineage>
</organism>
<sequence length="513" mass="58671">MELPTVTVARLVAVGLTTICVYWIQRCIYRLYLHPLARFPGPRLAAVSDLWYAKMYTGGRPPFQLLEAHRRYGRGVILHFTSLQRVSPNRSQGDVVRIAPNELSFATPQSYHDIYGHTSKGKKRFLKTEFYDLGEIPRVTTARDPEVHARQRKAMAHAFSVKALRDQEVLVHEYMDLFIRQLENLGQAGKKALNISEVYNWLTFDIIGELSFGESFNAVAEGRTPYWISLIFDGLYWSLLTSLRKRLPIMNPILRFMLPADSKEKNEKHIELTRQKAQRRIERGVDTGRGMADFFGHMIKTNTITEAELKEQARSIIVAGSETTATALTAITFQLLRSPEVLVKLQDEVRSKFTSMDQITGDLTSQLGYLNGVIEEGLRMFPPVTTTLPRYSPGAVIDGHYIPSGVVVGNSNYEMSRDPRYWHEPEKFLPERWIGEGYHDTKKASQPFSTGPRGCLGVNLAYLEMRITLAKVIYAFDIELESTGLKSWNEECPVYFFWKRPEILVRFHPVGRK</sequence>
<comment type="caution">
    <text evidence="1">The sequence shown here is derived from an EMBL/GenBank/DDBJ whole genome shotgun (WGS) entry which is preliminary data.</text>
</comment>
<gene>
    <name evidence="1" type="ORF">O1611_g1335</name>
</gene>
<evidence type="ECO:0000313" key="1">
    <source>
        <dbReference type="EMBL" id="KAJ8132289.1"/>
    </source>
</evidence>
<dbReference type="EMBL" id="JAPUUL010000153">
    <property type="protein sequence ID" value="KAJ8132289.1"/>
    <property type="molecule type" value="Genomic_DNA"/>
</dbReference>
<proteinExistence type="predicted"/>